<dbReference type="InterPro" id="IPR029058">
    <property type="entry name" value="AB_hydrolase_fold"/>
</dbReference>
<evidence type="ECO:0000256" key="1">
    <source>
        <dbReference type="ARBA" id="ARBA00006499"/>
    </source>
</evidence>
<evidence type="ECO:0000256" key="9">
    <source>
        <dbReference type="ARBA" id="ARBA00047337"/>
    </source>
</evidence>
<dbReference type="InterPro" id="IPR050565">
    <property type="entry name" value="LYPA1-2/EST-like"/>
</dbReference>
<keyword evidence="5" id="KW-0378">Hydrolase</keyword>
<dbReference type="EMBL" id="SDIL01000052">
    <property type="protein sequence ID" value="RXK38159.1"/>
    <property type="molecule type" value="Genomic_DNA"/>
</dbReference>
<evidence type="ECO:0000256" key="4">
    <source>
        <dbReference type="ARBA" id="ARBA00022487"/>
    </source>
</evidence>
<organism evidence="11 12">
    <name type="scientific">Tremella mesenterica</name>
    <name type="common">Jelly fungus</name>
    <dbReference type="NCBI Taxonomy" id="5217"/>
    <lineage>
        <taxon>Eukaryota</taxon>
        <taxon>Fungi</taxon>
        <taxon>Dikarya</taxon>
        <taxon>Basidiomycota</taxon>
        <taxon>Agaricomycotina</taxon>
        <taxon>Tremellomycetes</taxon>
        <taxon>Tremellales</taxon>
        <taxon>Tremellaceae</taxon>
        <taxon>Tremella</taxon>
    </lineage>
</organism>
<evidence type="ECO:0000259" key="10">
    <source>
        <dbReference type="Pfam" id="PF02230"/>
    </source>
</evidence>
<dbReference type="GO" id="GO:0052689">
    <property type="term" value="F:carboxylic ester hydrolase activity"/>
    <property type="evidence" value="ECO:0007669"/>
    <property type="project" value="UniProtKB-KW"/>
</dbReference>
<dbReference type="SUPFAM" id="SSF53474">
    <property type="entry name" value="alpha/beta-Hydrolases"/>
    <property type="match status" value="1"/>
</dbReference>
<evidence type="ECO:0000256" key="7">
    <source>
        <dbReference type="ARBA" id="ARBA00029392"/>
    </source>
</evidence>
<dbReference type="STRING" id="5217.A0A4Q1BKB2"/>
<dbReference type="GO" id="GO:0005737">
    <property type="term" value="C:cytoplasm"/>
    <property type="evidence" value="ECO:0007669"/>
    <property type="project" value="TreeGrafter"/>
</dbReference>
<dbReference type="InParanoid" id="A0A4Q1BKB2"/>
<comment type="similarity">
    <text evidence="1">Belongs to the AB hydrolase superfamily. AB hydrolase 2 family.</text>
</comment>
<keyword evidence="6" id="KW-0276">Fatty acid metabolism</keyword>
<dbReference type="Proteomes" id="UP000289152">
    <property type="component" value="Unassembled WGS sequence"/>
</dbReference>
<evidence type="ECO:0000256" key="6">
    <source>
        <dbReference type="ARBA" id="ARBA00022832"/>
    </source>
</evidence>
<evidence type="ECO:0000313" key="11">
    <source>
        <dbReference type="EMBL" id="RXK38159.1"/>
    </source>
</evidence>
<dbReference type="AlphaFoldDB" id="A0A4Q1BKB2"/>
<feature type="domain" description="Phospholipase/carboxylesterase/thioesterase" evidence="10">
    <location>
        <begin position="10"/>
        <end position="233"/>
    </location>
</feature>
<comment type="catalytic activity">
    <reaction evidence="9">
        <text>S-hexadecanoyl-L-cysteinyl-[protein] + H2O = L-cysteinyl-[protein] + hexadecanoate + H(+)</text>
        <dbReference type="Rhea" id="RHEA:19233"/>
        <dbReference type="Rhea" id="RHEA-COMP:10131"/>
        <dbReference type="Rhea" id="RHEA-COMP:11032"/>
        <dbReference type="ChEBI" id="CHEBI:7896"/>
        <dbReference type="ChEBI" id="CHEBI:15377"/>
        <dbReference type="ChEBI" id="CHEBI:15378"/>
        <dbReference type="ChEBI" id="CHEBI:29950"/>
        <dbReference type="ChEBI" id="CHEBI:74151"/>
        <dbReference type="EC" id="3.1.2.22"/>
    </reaction>
</comment>
<dbReference type="Gene3D" id="3.40.50.1820">
    <property type="entry name" value="alpha/beta hydrolase"/>
    <property type="match status" value="1"/>
</dbReference>
<evidence type="ECO:0000313" key="12">
    <source>
        <dbReference type="Proteomes" id="UP000289152"/>
    </source>
</evidence>
<evidence type="ECO:0000256" key="8">
    <source>
        <dbReference type="ARBA" id="ARBA00031195"/>
    </source>
</evidence>
<protein>
    <recommendedName>
        <fullName evidence="3">Acyl-protein thioesterase 1</fullName>
        <ecNumber evidence="2">3.1.2.22</ecNumber>
    </recommendedName>
    <alternativeName>
        <fullName evidence="8">Palmitoyl-protein hydrolase</fullName>
    </alternativeName>
</protein>
<dbReference type="GO" id="GO:0006631">
    <property type="term" value="P:fatty acid metabolic process"/>
    <property type="evidence" value="ECO:0007669"/>
    <property type="project" value="UniProtKB-KW"/>
</dbReference>
<dbReference type="Pfam" id="PF02230">
    <property type="entry name" value="Abhydrolase_2"/>
    <property type="match status" value="1"/>
</dbReference>
<dbReference type="PANTHER" id="PTHR10655">
    <property type="entry name" value="LYSOPHOSPHOLIPASE-RELATED"/>
    <property type="match status" value="1"/>
</dbReference>
<comment type="caution">
    <text evidence="11">The sequence shown here is derived from an EMBL/GenBank/DDBJ whole genome shotgun (WGS) entry which is preliminary data.</text>
</comment>
<reference evidence="11 12" key="1">
    <citation type="submission" date="2016-06" db="EMBL/GenBank/DDBJ databases">
        <title>Evolution of pathogenesis and genome organization in the Tremellales.</title>
        <authorList>
            <person name="Cuomo C."/>
            <person name="Litvintseva A."/>
            <person name="Heitman J."/>
            <person name="Chen Y."/>
            <person name="Sun S."/>
            <person name="Springer D."/>
            <person name="Dromer F."/>
            <person name="Young S."/>
            <person name="Zeng Q."/>
            <person name="Chapman S."/>
            <person name="Gujja S."/>
            <person name="Saif S."/>
            <person name="Birren B."/>
        </authorList>
    </citation>
    <scope>NUCLEOTIDE SEQUENCE [LARGE SCALE GENOMIC DNA]</scope>
    <source>
        <strain evidence="11 12">ATCC 28783</strain>
    </source>
</reference>
<dbReference type="EC" id="3.1.2.22" evidence="2"/>
<dbReference type="InterPro" id="IPR003140">
    <property type="entry name" value="PLipase/COase/thioEstase"/>
</dbReference>
<dbReference type="OrthoDB" id="2418081at2759"/>
<evidence type="ECO:0000256" key="3">
    <source>
        <dbReference type="ARBA" id="ARBA00014923"/>
    </source>
</evidence>
<sequence>MTTHLKHLKVAPKDVHTSTIIFLHGLGDSGHGWLPVAKQLWTRFPNVKWILPHAPTIPITINGGSRMPGWFDLSTLDRLLDPTYDDERGLSSSVSAVDALIQSEVDAGIPENKIIVGGFSQGGAVALLLGLTTRRRLGGIIGLSTWVPLSHKVGQMVSSHATETPIFWGHGRDDPIVHYTFGEMSLELLTKLGYPRVPNGTTFSRPGIRFEGYPRLGHSSSPTELTDMSNWITEALR</sequence>
<accession>A0A4Q1BKB2</accession>
<comment type="function">
    <text evidence="7">Hydrolyzes fatty acids from S-acylated cysteine residues in proteins with a strong preference for palmitoylated G-alpha proteins over other acyl substrates. Mediates the deacylation of G-alpha proteins such as GPA1 in vivo, but has weak or no activity toward palmitoylated Ras proteins. Has weak lysophospholipase activity in vitro; however such activity may not exist in vivo.</text>
</comment>
<dbReference type="GO" id="GO:0008474">
    <property type="term" value="F:palmitoyl-(protein) hydrolase activity"/>
    <property type="evidence" value="ECO:0007669"/>
    <property type="project" value="UniProtKB-EC"/>
</dbReference>
<keyword evidence="6" id="KW-0443">Lipid metabolism</keyword>
<proteinExistence type="inferred from homology"/>
<dbReference type="VEuPathDB" id="FungiDB:TREMEDRAFT_70333"/>
<keyword evidence="12" id="KW-1185">Reference proteome</keyword>
<keyword evidence="4" id="KW-0719">Serine esterase</keyword>
<evidence type="ECO:0000256" key="2">
    <source>
        <dbReference type="ARBA" id="ARBA00012423"/>
    </source>
</evidence>
<dbReference type="FunCoup" id="A0A4Q1BKB2">
    <property type="interactions" value="329"/>
</dbReference>
<gene>
    <name evidence="11" type="ORF">M231_04533</name>
</gene>
<name>A0A4Q1BKB2_TREME</name>
<evidence type="ECO:0000256" key="5">
    <source>
        <dbReference type="ARBA" id="ARBA00022801"/>
    </source>
</evidence>
<dbReference type="PANTHER" id="PTHR10655:SF17">
    <property type="entry name" value="LYSOPHOSPHOLIPASE-LIKE PROTEIN 1"/>
    <property type="match status" value="1"/>
</dbReference>